<dbReference type="OrthoDB" id="9808360at2"/>
<proteinExistence type="predicted"/>
<dbReference type="GO" id="GO:0003677">
    <property type="term" value="F:DNA binding"/>
    <property type="evidence" value="ECO:0007669"/>
    <property type="project" value="UniProtKB-KW"/>
</dbReference>
<evidence type="ECO:0000256" key="1">
    <source>
        <dbReference type="ARBA" id="ARBA00023125"/>
    </source>
</evidence>
<dbReference type="InterPro" id="IPR036388">
    <property type="entry name" value="WH-like_DNA-bd_sf"/>
</dbReference>
<dbReference type="NCBIfam" id="TIGR00738">
    <property type="entry name" value="rrf2_super"/>
    <property type="match status" value="1"/>
</dbReference>
<dbReference type="GO" id="GO:0005829">
    <property type="term" value="C:cytosol"/>
    <property type="evidence" value="ECO:0007669"/>
    <property type="project" value="TreeGrafter"/>
</dbReference>
<dbReference type="eggNOG" id="COG1959">
    <property type="taxonomic scope" value="Bacteria"/>
</dbReference>
<dbReference type="Pfam" id="PF02082">
    <property type="entry name" value="Rrf2"/>
    <property type="match status" value="1"/>
</dbReference>
<protein>
    <submittedName>
        <fullName evidence="2">Transcriptional regulator, Rrf2 family</fullName>
    </submittedName>
</protein>
<keyword evidence="1" id="KW-0238">DNA-binding</keyword>
<dbReference type="Gene3D" id="1.10.10.10">
    <property type="entry name" value="Winged helix-like DNA-binding domain superfamily/Winged helix DNA-binding domain"/>
    <property type="match status" value="1"/>
</dbReference>
<dbReference type="PROSITE" id="PS01332">
    <property type="entry name" value="HTH_RRF2_1"/>
    <property type="match status" value="1"/>
</dbReference>
<dbReference type="InterPro" id="IPR036390">
    <property type="entry name" value="WH_DNA-bd_sf"/>
</dbReference>
<dbReference type="InterPro" id="IPR000944">
    <property type="entry name" value="Tscrpt_reg_Rrf2"/>
</dbReference>
<gene>
    <name evidence="2" type="ORF">HMPREF0762_01288</name>
</gene>
<dbReference type="EMBL" id="ACUX02000007">
    <property type="protein sequence ID" value="EEZ61210.1"/>
    <property type="molecule type" value="Genomic_DNA"/>
</dbReference>
<dbReference type="PROSITE" id="PS51197">
    <property type="entry name" value="HTH_RRF2_2"/>
    <property type="match status" value="1"/>
</dbReference>
<name>D0WH23_SLAES</name>
<accession>D0WH23</accession>
<dbReference type="HOGENOM" id="CLU_107144_0_1_11"/>
<evidence type="ECO:0000313" key="2">
    <source>
        <dbReference type="EMBL" id="EEZ61210.1"/>
    </source>
</evidence>
<reference evidence="2" key="1">
    <citation type="submission" date="2009-10" db="EMBL/GenBank/DDBJ databases">
        <authorList>
            <person name="Weinstock G."/>
            <person name="Sodergren E."/>
            <person name="Clifton S."/>
            <person name="Fulton L."/>
            <person name="Fulton B."/>
            <person name="Courtney L."/>
            <person name="Fronick C."/>
            <person name="Harrison M."/>
            <person name="Strong C."/>
            <person name="Farmer C."/>
            <person name="Delahaunty K."/>
            <person name="Markovic C."/>
            <person name="Hall O."/>
            <person name="Minx P."/>
            <person name="Tomlinson C."/>
            <person name="Mitreva M."/>
            <person name="Nelson J."/>
            <person name="Hou S."/>
            <person name="Wollam A."/>
            <person name="Pepin K.H."/>
            <person name="Johnson M."/>
            <person name="Bhonagiri V."/>
            <person name="Nash W.E."/>
            <person name="Warren W."/>
            <person name="Chinwalla A."/>
            <person name="Mardis E.R."/>
            <person name="Wilson R.K."/>
        </authorList>
    </citation>
    <scope>NUCLEOTIDE SEQUENCE [LARGE SCALE GENOMIC DNA]</scope>
    <source>
        <strain evidence="2">ATCC 700122</strain>
    </source>
</reference>
<keyword evidence="3" id="KW-1185">Reference proteome</keyword>
<dbReference type="PANTHER" id="PTHR33221">
    <property type="entry name" value="WINGED HELIX-TURN-HELIX TRANSCRIPTIONAL REGULATOR, RRF2 FAMILY"/>
    <property type="match status" value="1"/>
</dbReference>
<evidence type="ECO:0000313" key="3">
    <source>
        <dbReference type="Proteomes" id="UP000006001"/>
    </source>
</evidence>
<sequence>MLVTTKGRYAMRLMADVAHHFEKEGTPLSLRAVAQREGISMKYLEQLARPLVKSGLLKSVRGKGGGYVLAEPSAAIRAGDILRAAEGNVLPVSSCDGVTFDCARIADCASVKFWIGLDRVIEDYVDGVMLKDIIDEGDVFFDVDKISQIVAAKLLEEDAE</sequence>
<dbReference type="STRING" id="649764.HMPREF0762_01288"/>
<dbReference type="PANTHER" id="PTHR33221:SF5">
    <property type="entry name" value="HTH-TYPE TRANSCRIPTIONAL REGULATOR ISCR"/>
    <property type="match status" value="1"/>
</dbReference>
<dbReference type="RefSeq" id="WP_006362543.1">
    <property type="nucleotide sequence ID" value="NZ_GG700630.1"/>
</dbReference>
<dbReference type="GeneID" id="85007798"/>
<dbReference type="AlphaFoldDB" id="D0WH23"/>
<dbReference type="InterPro" id="IPR030489">
    <property type="entry name" value="TR_Rrf2-type_CS"/>
</dbReference>
<dbReference type="GO" id="GO:0003700">
    <property type="term" value="F:DNA-binding transcription factor activity"/>
    <property type="evidence" value="ECO:0007669"/>
    <property type="project" value="TreeGrafter"/>
</dbReference>
<organism evidence="2 3">
    <name type="scientific">Slackia exigua (strain ATCC 700122 / DSM 15923 / CIP 105133 / JCM 11022 / KCTC 5966 / S-7)</name>
    <dbReference type="NCBI Taxonomy" id="649764"/>
    <lineage>
        <taxon>Bacteria</taxon>
        <taxon>Bacillati</taxon>
        <taxon>Actinomycetota</taxon>
        <taxon>Coriobacteriia</taxon>
        <taxon>Eggerthellales</taxon>
        <taxon>Eggerthellaceae</taxon>
        <taxon>Slackia</taxon>
    </lineage>
</organism>
<comment type="caution">
    <text evidence="2">The sequence shown here is derived from an EMBL/GenBank/DDBJ whole genome shotgun (WGS) entry which is preliminary data.</text>
</comment>
<dbReference type="SUPFAM" id="SSF46785">
    <property type="entry name" value="Winged helix' DNA-binding domain"/>
    <property type="match status" value="1"/>
</dbReference>
<dbReference type="Proteomes" id="UP000006001">
    <property type="component" value="Unassembled WGS sequence"/>
</dbReference>